<organism evidence="1 2">
    <name type="scientific">Lacticaseibacillus zeae DSM 20178 = KCTC 3804</name>
    <dbReference type="NCBI Taxonomy" id="1423816"/>
    <lineage>
        <taxon>Bacteria</taxon>
        <taxon>Bacillati</taxon>
        <taxon>Bacillota</taxon>
        <taxon>Bacilli</taxon>
        <taxon>Lactobacillales</taxon>
        <taxon>Lactobacillaceae</taxon>
        <taxon>Lacticaseibacillus</taxon>
    </lineage>
</organism>
<name>A0A0R1ERA0_LACZE</name>
<reference evidence="1 2" key="1">
    <citation type="journal article" date="2015" name="Genome Announc.">
        <title>Expanding the biotechnology potential of lactobacilli through comparative genomics of 213 strains and associated genera.</title>
        <authorList>
            <person name="Sun Z."/>
            <person name="Harris H.M."/>
            <person name="McCann A."/>
            <person name="Guo C."/>
            <person name="Argimon S."/>
            <person name="Zhang W."/>
            <person name="Yang X."/>
            <person name="Jeffery I.B."/>
            <person name="Cooney J.C."/>
            <person name="Kagawa T.F."/>
            <person name="Liu W."/>
            <person name="Song Y."/>
            <person name="Salvetti E."/>
            <person name="Wrobel A."/>
            <person name="Rasinkangas P."/>
            <person name="Parkhill J."/>
            <person name="Rea M.C."/>
            <person name="O'Sullivan O."/>
            <person name="Ritari J."/>
            <person name="Douillard F.P."/>
            <person name="Paul Ross R."/>
            <person name="Yang R."/>
            <person name="Briner A.E."/>
            <person name="Felis G.E."/>
            <person name="de Vos W.M."/>
            <person name="Barrangou R."/>
            <person name="Klaenhammer T.R."/>
            <person name="Caufield P.W."/>
            <person name="Cui Y."/>
            <person name="Zhang H."/>
            <person name="O'Toole P.W."/>
        </authorList>
    </citation>
    <scope>NUCLEOTIDE SEQUENCE [LARGE SCALE GENOMIC DNA]</scope>
    <source>
        <strain evidence="1 2">DSM 20178</strain>
    </source>
</reference>
<dbReference type="RefSeq" id="WP_010492514.1">
    <property type="nucleotide sequence ID" value="NZ_AZCT01000014.1"/>
</dbReference>
<dbReference type="AlphaFoldDB" id="A0A0R1ERA0"/>
<dbReference type="Proteomes" id="UP000051984">
    <property type="component" value="Unassembled WGS sequence"/>
</dbReference>
<sequence length="245" mass="27197">MDEAINEEHECFVKRLAAEALVSDGVQLPLKDIIAILPLPANFLSGKMLALTATANYLLPNTSLSFVRYHEDESIYSQSVHQVIVTKLYHGNAEKLPKMLAGPGYAFIPLSTPDHRSVIWVASHHLVDHAIQRRGGKQIITVKFCGNMKMALPTTYHAAHFSEILAGSRLLMDVTEQLARISAGYAPLTDDPHHEHTVLVDHQTAKILMHHVNGRLWQQGAKQAVGEDMYMLQSVKEKGRNPDGV</sequence>
<accession>A0A0R1ERA0</accession>
<evidence type="ECO:0000313" key="1">
    <source>
        <dbReference type="EMBL" id="KRK11801.1"/>
    </source>
</evidence>
<evidence type="ECO:0000313" key="2">
    <source>
        <dbReference type="Proteomes" id="UP000051984"/>
    </source>
</evidence>
<dbReference type="EMBL" id="AZCT01000014">
    <property type="protein sequence ID" value="KRK11801.1"/>
    <property type="molecule type" value="Genomic_DNA"/>
</dbReference>
<gene>
    <name evidence="1" type="ORF">FD51_GL000951</name>
</gene>
<proteinExistence type="predicted"/>
<dbReference type="PATRIC" id="fig|1423816.3.peg.985"/>
<comment type="caution">
    <text evidence="1">The sequence shown here is derived from an EMBL/GenBank/DDBJ whole genome shotgun (WGS) entry which is preliminary data.</text>
</comment>
<protein>
    <submittedName>
        <fullName evidence="1">Uncharacterized protein</fullName>
    </submittedName>
</protein>